<evidence type="ECO:0000256" key="7">
    <source>
        <dbReference type="ARBA" id="ARBA00047615"/>
    </source>
</evidence>
<evidence type="ECO:0000256" key="5">
    <source>
        <dbReference type="ARBA" id="ARBA00022777"/>
    </source>
</evidence>
<reference evidence="12" key="1">
    <citation type="submission" date="2016-10" db="EMBL/GenBank/DDBJ databases">
        <authorList>
            <person name="Varghese N."/>
            <person name="Submissions S."/>
        </authorList>
    </citation>
    <scope>NUCLEOTIDE SEQUENCE [LARGE SCALE GENOMIC DNA]</scope>
    <source>
        <strain evidence="12">CGMCC 1.3566</strain>
    </source>
</reference>
<dbReference type="InterPro" id="IPR011994">
    <property type="entry name" value="Cytidylate_kinase_dom"/>
</dbReference>
<keyword evidence="12" id="KW-1185">Reference proteome</keyword>
<dbReference type="InterPro" id="IPR027417">
    <property type="entry name" value="P-loop_NTPase"/>
</dbReference>
<comment type="catalytic activity">
    <reaction evidence="8 9">
        <text>CMP + ATP = CDP + ADP</text>
        <dbReference type="Rhea" id="RHEA:11600"/>
        <dbReference type="ChEBI" id="CHEBI:30616"/>
        <dbReference type="ChEBI" id="CHEBI:58069"/>
        <dbReference type="ChEBI" id="CHEBI:60377"/>
        <dbReference type="ChEBI" id="CHEBI:456216"/>
        <dbReference type="EC" id="2.7.4.25"/>
    </reaction>
</comment>
<dbReference type="OrthoDB" id="9807434at2"/>
<evidence type="ECO:0000256" key="2">
    <source>
        <dbReference type="ARBA" id="ARBA00022490"/>
    </source>
</evidence>
<dbReference type="PANTHER" id="PTHR21299:SF2">
    <property type="entry name" value="CYTIDYLATE KINASE"/>
    <property type="match status" value="1"/>
</dbReference>
<comment type="catalytic activity">
    <reaction evidence="7 9">
        <text>dCMP + ATP = dCDP + ADP</text>
        <dbReference type="Rhea" id="RHEA:25094"/>
        <dbReference type="ChEBI" id="CHEBI:30616"/>
        <dbReference type="ChEBI" id="CHEBI:57566"/>
        <dbReference type="ChEBI" id="CHEBI:58593"/>
        <dbReference type="ChEBI" id="CHEBI:456216"/>
        <dbReference type="EC" id="2.7.4.25"/>
    </reaction>
</comment>
<evidence type="ECO:0000313" key="11">
    <source>
        <dbReference type="EMBL" id="SET89740.1"/>
    </source>
</evidence>
<accession>A0A1I0I014</accession>
<feature type="binding site" evidence="9">
    <location>
        <begin position="11"/>
        <end position="19"/>
    </location>
    <ligand>
        <name>ATP</name>
        <dbReference type="ChEBI" id="CHEBI:30616"/>
    </ligand>
</feature>
<dbReference type="RefSeq" id="WP_093136704.1">
    <property type="nucleotide sequence ID" value="NZ_FOHJ01000010.1"/>
</dbReference>
<dbReference type="EMBL" id="FOHJ01000010">
    <property type="protein sequence ID" value="SET89740.1"/>
    <property type="molecule type" value="Genomic_DNA"/>
</dbReference>
<feature type="domain" description="Cytidylate kinase" evidence="10">
    <location>
        <begin position="7"/>
        <end position="220"/>
    </location>
</feature>
<evidence type="ECO:0000313" key="12">
    <source>
        <dbReference type="Proteomes" id="UP000199095"/>
    </source>
</evidence>
<keyword evidence="6 9" id="KW-0067">ATP-binding</keyword>
<dbReference type="CDD" id="cd02020">
    <property type="entry name" value="CMPK"/>
    <property type="match status" value="1"/>
</dbReference>
<dbReference type="Gene3D" id="3.40.50.300">
    <property type="entry name" value="P-loop containing nucleotide triphosphate hydrolases"/>
    <property type="match status" value="1"/>
</dbReference>
<organism evidence="11 12">
    <name type="scientific">Salinibacillus kushneri</name>
    <dbReference type="NCBI Taxonomy" id="237682"/>
    <lineage>
        <taxon>Bacteria</taxon>
        <taxon>Bacillati</taxon>
        <taxon>Bacillota</taxon>
        <taxon>Bacilli</taxon>
        <taxon>Bacillales</taxon>
        <taxon>Bacillaceae</taxon>
        <taxon>Salinibacillus</taxon>
    </lineage>
</organism>
<dbReference type="AlphaFoldDB" id="A0A1I0I014"/>
<gene>
    <name evidence="9" type="primary">cmk</name>
    <name evidence="11" type="ORF">SAMN05421676_11074</name>
</gene>
<dbReference type="EC" id="2.7.4.25" evidence="9"/>
<dbReference type="GO" id="GO:0036430">
    <property type="term" value="F:CMP kinase activity"/>
    <property type="evidence" value="ECO:0007669"/>
    <property type="project" value="RHEA"/>
</dbReference>
<dbReference type="SUPFAM" id="SSF52540">
    <property type="entry name" value="P-loop containing nucleoside triphosphate hydrolases"/>
    <property type="match status" value="1"/>
</dbReference>
<dbReference type="STRING" id="237682.SAMN05421676_11074"/>
<sequence>MTKEIAIAIDGPAAAGKSTVAKIVAKQLSYVYIDTGAMYRALTLKALNQQLDLENEEQVIQLLKQTTIHFKHENEQQFVYLDEQDVTNDIRTQEVTHHVSIVSKHQKIREEMVRRQQQLAKNRGVVMDGRDIGTHVIPDAEVKIFLIASVGERAKRRHQENLEKGFSSNLDELKEEIERRDKIDSQREVSPLIKAADAMEMDTTSLTIQEVARRILDIVSEKI</sequence>
<dbReference type="GO" id="GO:0006220">
    <property type="term" value="P:pyrimidine nucleotide metabolic process"/>
    <property type="evidence" value="ECO:0007669"/>
    <property type="project" value="UniProtKB-UniRule"/>
</dbReference>
<proteinExistence type="inferred from homology"/>
<dbReference type="HAMAP" id="MF_00238">
    <property type="entry name" value="Cytidyl_kinase_type1"/>
    <property type="match status" value="1"/>
</dbReference>
<keyword evidence="4 9" id="KW-0547">Nucleotide-binding</keyword>
<evidence type="ECO:0000256" key="4">
    <source>
        <dbReference type="ARBA" id="ARBA00022741"/>
    </source>
</evidence>
<dbReference type="InterPro" id="IPR003136">
    <property type="entry name" value="Cytidylate_kin"/>
</dbReference>
<keyword evidence="5 9" id="KW-0418">Kinase</keyword>
<evidence type="ECO:0000256" key="1">
    <source>
        <dbReference type="ARBA" id="ARBA00009427"/>
    </source>
</evidence>
<dbReference type="PANTHER" id="PTHR21299">
    <property type="entry name" value="CYTIDYLATE KINASE/PANTOATE-BETA-ALANINE LIGASE"/>
    <property type="match status" value="1"/>
</dbReference>
<dbReference type="GO" id="GO:0005524">
    <property type="term" value="F:ATP binding"/>
    <property type="evidence" value="ECO:0007669"/>
    <property type="project" value="UniProtKB-UniRule"/>
</dbReference>
<dbReference type="NCBIfam" id="TIGR00017">
    <property type="entry name" value="cmk"/>
    <property type="match status" value="1"/>
</dbReference>
<dbReference type="GO" id="GO:0005829">
    <property type="term" value="C:cytosol"/>
    <property type="evidence" value="ECO:0007669"/>
    <property type="project" value="TreeGrafter"/>
</dbReference>
<keyword evidence="2 9" id="KW-0963">Cytoplasm</keyword>
<dbReference type="GO" id="GO:0015949">
    <property type="term" value="P:nucleobase-containing small molecule interconversion"/>
    <property type="evidence" value="ECO:0007669"/>
    <property type="project" value="TreeGrafter"/>
</dbReference>
<protein>
    <recommendedName>
        <fullName evidence="9">Cytidylate kinase</fullName>
        <shortName evidence="9">CK</shortName>
        <ecNumber evidence="9">2.7.4.25</ecNumber>
    </recommendedName>
    <alternativeName>
        <fullName evidence="9">Cytidine monophosphate kinase</fullName>
        <shortName evidence="9">CMP kinase</shortName>
    </alternativeName>
</protein>
<dbReference type="GO" id="GO:0036431">
    <property type="term" value="F:dCMP kinase activity"/>
    <property type="evidence" value="ECO:0007669"/>
    <property type="project" value="InterPro"/>
</dbReference>
<dbReference type="Pfam" id="PF02224">
    <property type="entry name" value="Cytidylate_kin"/>
    <property type="match status" value="1"/>
</dbReference>
<evidence type="ECO:0000259" key="10">
    <source>
        <dbReference type="Pfam" id="PF02224"/>
    </source>
</evidence>
<evidence type="ECO:0000256" key="8">
    <source>
        <dbReference type="ARBA" id="ARBA00048478"/>
    </source>
</evidence>
<evidence type="ECO:0000256" key="3">
    <source>
        <dbReference type="ARBA" id="ARBA00022679"/>
    </source>
</evidence>
<dbReference type="Proteomes" id="UP000199095">
    <property type="component" value="Unassembled WGS sequence"/>
</dbReference>
<name>A0A1I0I014_9BACI</name>
<evidence type="ECO:0000256" key="9">
    <source>
        <dbReference type="HAMAP-Rule" id="MF_00238"/>
    </source>
</evidence>
<keyword evidence="3 9" id="KW-0808">Transferase</keyword>
<dbReference type="FunFam" id="3.40.50.300:FF:000484">
    <property type="entry name" value="Cytidylate kinase"/>
    <property type="match status" value="1"/>
</dbReference>
<comment type="similarity">
    <text evidence="1 9">Belongs to the cytidylate kinase family. Type 1 subfamily.</text>
</comment>
<comment type="subcellular location">
    <subcellularLocation>
        <location evidence="9">Cytoplasm</location>
    </subcellularLocation>
</comment>
<evidence type="ECO:0000256" key="6">
    <source>
        <dbReference type="ARBA" id="ARBA00022840"/>
    </source>
</evidence>